<keyword evidence="4" id="KW-0804">Transcription</keyword>
<dbReference type="SUPFAM" id="SSF88946">
    <property type="entry name" value="Sigma2 domain of RNA polymerase sigma factors"/>
    <property type="match status" value="1"/>
</dbReference>
<keyword evidence="8" id="KW-1185">Reference proteome</keyword>
<dbReference type="InterPro" id="IPR013325">
    <property type="entry name" value="RNA_pol_sigma_r2"/>
</dbReference>
<feature type="domain" description="RNA polymerase sigma-70 region 2" evidence="5">
    <location>
        <begin position="11"/>
        <end position="74"/>
    </location>
</feature>
<proteinExistence type="inferred from homology"/>
<dbReference type="InterPro" id="IPR014284">
    <property type="entry name" value="RNA_pol_sigma-70_dom"/>
</dbReference>
<dbReference type="PANTHER" id="PTHR43133:SF25">
    <property type="entry name" value="RNA POLYMERASE SIGMA FACTOR RFAY-RELATED"/>
    <property type="match status" value="1"/>
</dbReference>
<gene>
    <name evidence="7" type="ORF">CUV01_11995</name>
</gene>
<evidence type="ECO:0000256" key="3">
    <source>
        <dbReference type="ARBA" id="ARBA00023082"/>
    </source>
</evidence>
<evidence type="ECO:0000259" key="6">
    <source>
        <dbReference type="Pfam" id="PF08281"/>
    </source>
</evidence>
<dbReference type="GO" id="GO:0003677">
    <property type="term" value="F:DNA binding"/>
    <property type="evidence" value="ECO:0007669"/>
    <property type="project" value="InterPro"/>
</dbReference>
<evidence type="ECO:0000313" key="8">
    <source>
        <dbReference type="Proteomes" id="UP000233742"/>
    </source>
</evidence>
<dbReference type="Pfam" id="PF04542">
    <property type="entry name" value="Sigma70_r2"/>
    <property type="match status" value="1"/>
</dbReference>
<dbReference type="EMBL" id="CP025408">
    <property type="protein sequence ID" value="AUH34018.1"/>
    <property type="molecule type" value="Genomic_DNA"/>
</dbReference>
<dbReference type="PANTHER" id="PTHR43133">
    <property type="entry name" value="RNA POLYMERASE ECF-TYPE SIGMA FACTO"/>
    <property type="match status" value="1"/>
</dbReference>
<evidence type="ECO:0000313" key="7">
    <source>
        <dbReference type="EMBL" id="AUH34018.1"/>
    </source>
</evidence>
<dbReference type="Gene3D" id="1.10.10.10">
    <property type="entry name" value="Winged helix-like DNA-binding domain superfamily/Winged helix DNA-binding domain"/>
    <property type="match status" value="1"/>
</dbReference>
<evidence type="ECO:0000256" key="2">
    <source>
        <dbReference type="ARBA" id="ARBA00023015"/>
    </source>
</evidence>
<dbReference type="GO" id="GO:0006352">
    <property type="term" value="P:DNA-templated transcription initiation"/>
    <property type="evidence" value="ECO:0007669"/>
    <property type="project" value="InterPro"/>
</dbReference>
<evidence type="ECO:0000259" key="5">
    <source>
        <dbReference type="Pfam" id="PF04542"/>
    </source>
</evidence>
<sequence>MDDPFTEEIIAFLPNLKRYAISLSRRPDLAEDLVQLTAERAFRNRHSFDPDTKLQAWLLRILRNAWIDMTRRDRTRGTQTPIEDAPWLAGEDGERVAEGRLMLDETRRAMEQISPDQRDVLVLVCIQEVTYQEAADILDIPIGTVMSRLARARKALSKEMGLDGWE</sequence>
<comment type="similarity">
    <text evidence="1">Belongs to the sigma-70 factor family. ECF subfamily.</text>
</comment>
<dbReference type="InterPro" id="IPR039425">
    <property type="entry name" value="RNA_pol_sigma-70-like"/>
</dbReference>
<dbReference type="KEGG" id="paro:CUV01_11995"/>
<organism evidence="7 8">
    <name type="scientific">Paracoccus tegillarcae</name>
    <dbReference type="NCBI Taxonomy" id="1529068"/>
    <lineage>
        <taxon>Bacteria</taxon>
        <taxon>Pseudomonadati</taxon>
        <taxon>Pseudomonadota</taxon>
        <taxon>Alphaproteobacteria</taxon>
        <taxon>Rhodobacterales</taxon>
        <taxon>Paracoccaceae</taxon>
        <taxon>Paracoccus</taxon>
    </lineage>
</organism>
<dbReference type="Gene3D" id="1.10.1740.10">
    <property type="match status" value="1"/>
</dbReference>
<dbReference type="InterPro" id="IPR036388">
    <property type="entry name" value="WH-like_DNA-bd_sf"/>
</dbReference>
<dbReference type="Proteomes" id="UP000233742">
    <property type="component" value="Chromosome"/>
</dbReference>
<feature type="domain" description="RNA polymerase sigma factor 70 region 4 type 2" evidence="6">
    <location>
        <begin position="105"/>
        <end position="156"/>
    </location>
</feature>
<dbReference type="CDD" id="cd06171">
    <property type="entry name" value="Sigma70_r4"/>
    <property type="match status" value="1"/>
</dbReference>
<dbReference type="InterPro" id="IPR013324">
    <property type="entry name" value="RNA_pol_sigma_r3/r4-like"/>
</dbReference>
<keyword evidence="2" id="KW-0805">Transcription regulation</keyword>
<dbReference type="SUPFAM" id="SSF88659">
    <property type="entry name" value="Sigma3 and sigma4 domains of RNA polymerase sigma factors"/>
    <property type="match status" value="1"/>
</dbReference>
<dbReference type="NCBIfam" id="TIGR02937">
    <property type="entry name" value="sigma70-ECF"/>
    <property type="match status" value="1"/>
</dbReference>
<evidence type="ECO:0000256" key="1">
    <source>
        <dbReference type="ARBA" id="ARBA00010641"/>
    </source>
</evidence>
<keyword evidence="3" id="KW-0731">Sigma factor</keyword>
<evidence type="ECO:0000256" key="4">
    <source>
        <dbReference type="ARBA" id="ARBA00023163"/>
    </source>
</evidence>
<dbReference type="RefSeq" id="WP_101460683.1">
    <property type="nucleotide sequence ID" value="NZ_CP025408.1"/>
</dbReference>
<dbReference type="AlphaFoldDB" id="A0A2K9EGC3"/>
<dbReference type="InterPro" id="IPR007627">
    <property type="entry name" value="RNA_pol_sigma70_r2"/>
</dbReference>
<name>A0A2K9EGC3_9RHOB</name>
<dbReference type="OrthoDB" id="9803470at2"/>
<dbReference type="InterPro" id="IPR013249">
    <property type="entry name" value="RNA_pol_sigma70_r4_t2"/>
</dbReference>
<dbReference type="GO" id="GO:0016987">
    <property type="term" value="F:sigma factor activity"/>
    <property type="evidence" value="ECO:0007669"/>
    <property type="project" value="UniProtKB-KW"/>
</dbReference>
<dbReference type="Pfam" id="PF08281">
    <property type="entry name" value="Sigma70_r4_2"/>
    <property type="match status" value="1"/>
</dbReference>
<reference evidence="7 8" key="1">
    <citation type="submission" date="2017-12" db="EMBL/GenBank/DDBJ databases">
        <authorList>
            <person name="Hurst M.R.H."/>
        </authorList>
    </citation>
    <scope>NUCLEOTIDE SEQUENCE [LARGE SCALE GENOMIC DNA]</scope>
    <source>
        <strain evidence="7 8">BM15</strain>
    </source>
</reference>
<accession>A0A2K9EGC3</accession>
<protein>
    <submittedName>
        <fullName evidence="7">RNA polymerase subunit sigma-70</fullName>
    </submittedName>
</protein>